<feature type="chain" id="PRO_5041190059" evidence="2">
    <location>
        <begin position="17"/>
        <end position="106"/>
    </location>
</feature>
<dbReference type="AlphaFoldDB" id="A0A915BVI3"/>
<feature type="signal peptide" evidence="2">
    <location>
        <begin position="1"/>
        <end position="16"/>
    </location>
</feature>
<reference evidence="5 6" key="1">
    <citation type="submission" date="2022-11" db="UniProtKB">
        <authorList>
            <consortium name="WormBaseParasite"/>
        </authorList>
    </citation>
    <scope>IDENTIFICATION</scope>
</reference>
<proteinExistence type="predicted"/>
<keyword evidence="4" id="KW-1185">Reference proteome</keyword>
<dbReference type="SUPFAM" id="SSF47862">
    <property type="entry name" value="Saposin"/>
    <property type="match status" value="1"/>
</dbReference>
<dbReference type="WBParaSite" id="PgR059_g046_t03">
    <property type="protein sequence ID" value="PgR059_g046_t03"/>
    <property type="gene ID" value="PgR059_g046"/>
</dbReference>
<accession>A0A915BVI3</accession>
<organism evidence="4 5">
    <name type="scientific">Parascaris univalens</name>
    <name type="common">Nematode worm</name>
    <dbReference type="NCBI Taxonomy" id="6257"/>
    <lineage>
        <taxon>Eukaryota</taxon>
        <taxon>Metazoa</taxon>
        <taxon>Ecdysozoa</taxon>
        <taxon>Nematoda</taxon>
        <taxon>Chromadorea</taxon>
        <taxon>Rhabditida</taxon>
        <taxon>Spirurina</taxon>
        <taxon>Ascaridomorpha</taxon>
        <taxon>Ascaridoidea</taxon>
        <taxon>Ascarididae</taxon>
        <taxon>Parascaris</taxon>
    </lineage>
</organism>
<protein>
    <submittedName>
        <fullName evidence="5 6">Saposin B-type domain-containing protein</fullName>
    </submittedName>
</protein>
<evidence type="ECO:0000256" key="1">
    <source>
        <dbReference type="ARBA" id="ARBA00023157"/>
    </source>
</evidence>
<name>A0A915BVI3_PARUN</name>
<dbReference type="PROSITE" id="PS50015">
    <property type="entry name" value="SAP_B"/>
    <property type="match status" value="1"/>
</dbReference>
<evidence type="ECO:0000256" key="2">
    <source>
        <dbReference type="SAM" id="SignalP"/>
    </source>
</evidence>
<feature type="domain" description="Saposin B-type" evidence="3">
    <location>
        <begin position="23"/>
        <end position="106"/>
    </location>
</feature>
<evidence type="ECO:0000259" key="3">
    <source>
        <dbReference type="PROSITE" id="PS50015"/>
    </source>
</evidence>
<dbReference type="InterPro" id="IPR011001">
    <property type="entry name" value="Saposin-like"/>
</dbReference>
<keyword evidence="1" id="KW-1015">Disulfide bond</keyword>
<dbReference type="Proteomes" id="UP000887569">
    <property type="component" value="Unplaced"/>
</dbReference>
<evidence type="ECO:0000313" key="5">
    <source>
        <dbReference type="WBParaSite" id="PgR059_g046_t02"/>
    </source>
</evidence>
<evidence type="ECO:0000313" key="4">
    <source>
        <dbReference type="Proteomes" id="UP000887569"/>
    </source>
</evidence>
<evidence type="ECO:0000313" key="6">
    <source>
        <dbReference type="WBParaSite" id="PgR059_g046_t03"/>
    </source>
</evidence>
<keyword evidence="2" id="KW-0732">Signal</keyword>
<dbReference type="WBParaSite" id="PgR059_g046_t02">
    <property type="protein sequence ID" value="PgR059_g046_t02"/>
    <property type="gene ID" value="PgR059_g046"/>
</dbReference>
<sequence>MRTTILLAAIAAHSLALPVQISSTKACQKCNALVKEMMALNAKAIDEAVESQVDKLFGSICDQFHSYGLKCEATDIDLQQMRKRLKNSMKNEITSEKMCSMLSFCT</sequence>
<dbReference type="InterPro" id="IPR008139">
    <property type="entry name" value="SaposinB_dom"/>
</dbReference>